<dbReference type="InterPro" id="IPR044824">
    <property type="entry name" value="MAIN-like"/>
</dbReference>
<dbReference type="InterPro" id="IPR019557">
    <property type="entry name" value="AminoTfrase-like_pln_mobile"/>
</dbReference>
<accession>A0A4Y7L6L1</accession>
<protein>
    <recommendedName>
        <fullName evidence="2">Aminotransferase-like plant mobile domain-containing protein</fullName>
    </recommendedName>
</protein>
<evidence type="ECO:0000313" key="3">
    <source>
        <dbReference type="EMBL" id="RZC81164.1"/>
    </source>
</evidence>
<evidence type="ECO:0000256" key="1">
    <source>
        <dbReference type="SAM" id="MobiDB-lite"/>
    </source>
</evidence>
<reference evidence="3 4" key="1">
    <citation type="journal article" date="2018" name="Science">
        <title>The opium poppy genome and morphinan production.</title>
        <authorList>
            <person name="Guo L."/>
            <person name="Winzer T."/>
            <person name="Yang X."/>
            <person name="Li Y."/>
            <person name="Ning Z."/>
            <person name="He Z."/>
            <person name="Teodor R."/>
            <person name="Lu Y."/>
            <person name="Bowser T.A."/>
            <person name="Graham I.A."/>
            <person name="Ye K."/>
        </authorList>
    </citation>
    <scope>NUCLEOTIDE SEQUENCE [LARGE SCALE GENOMIC DNA]</scope>
    <source>
        <strain evidence="4">cv. HN1</strain>
        <tissue evidence="3">Leaves</tissue>
    </source>
</reference>
<evidence type="ECO:0000259" key="2">
    <source>
        <dbReference type="Pfam" id="PF10536"/>
    </source>
</evidence>
<name>A0A4Y7L6L1_PAPSO</name>
<evidence type="ECO:0000313" key="4">
    <source>
        <dbReference type="Proteomes" id="UP000316621"/>
    </source>
</evidence>
<gene>
    <name evidence="3" type="ORF">C5167_043749</name>
</gene>
<dbReference type="PANTHER" id="PTHR46033">
    <property type="entry name" value="PROTEIN MAIN-LIKE 2"/>
    <property type="match status" value="1"/>
</dbReference>
<dbReference type="Proteomes" id="UP000316621">
    <property type="component" value="Chromosome 10"/>
</dbReference>
<feature type="region of interest" description="Disordered" evidence="1">
    <location>
        <begin position="55"/>
        <end position="93"/>
    </location>
</feature>
<dbReference type="PANTHER" id="PTHR46033:SF8">
    <property type="entry name" value="PROTEIN MAINTENANCE OF MERISTEMS-LIKE"/>
    <property type="match status" value="1"/>
</dbReference>
<dbReference type="EMBL" id="CM010724">
    <property type="protein sequence ID" value="RZC81164.1"/>
    <property type="molecule type" value="Genomic_DNA"/>
</dbReference>
<feature type="region of interest" description="Disordered" evidence="1">
    <location>
        <begin position="117"/>
        <end position="139"/>
    </location>
</feature>
<sequence>MPPRKKSDAQLKSKSIDQQKQEKRIALIAQEKEHEEQEASDDQLLVNMASVRRAKAKEANKRKTKDACIEKRRKDGLGTPEFLPPRGKDQGRKIRLGADTRGEVWESGRDRSKLVIREPTEAVEEEDEQDEEESKGKVKFKGSHLPRIDDMIPDLDRGRIWGAASYDPGYLFGYKDSWARTIYQTYDHKKALRFCRNQAASHWNLSAEYEEVQTLVKNSGLYPLVENYVKPDIVTVNYFVETYHGESDTMHFPFGEMTLIPDDAQNILGLSVTGKSIAEGYHCPEIEWLKLHALTDKLFGWDYKTSVESFYAPKTSRTKTIKLTLLKKKLFPDTSGNRVSANYLQYLDLLEDVYNYSWGTVLMAHLMTEMRRASKAVTNQFVGNFTLLQDNSFLKIIPIDDPEDPKSKRYQFNIHPKPSNNRRLTYMRLALDAMTVRELP</sequence>
<organism evidence="3 4">
    <name type="scientific">Papaver somniferum</name>
    <name type="common">Opium poppy</name>
    <dbReference type="NCBI Taxonomy" id="3469"/>
    <lineage>
        <taxon>Eukaryota</taxon>
        <taxon>Viridiplantae</taxon>
        <taxon>Streptophyta</taxon>
        <taxon>Embryophyta</taxon>
        <taxon>Tracheophyta</taxon>
        <taxon>Spermatophyta</taxon>
        <taxon>Magnoliopsida</taxon>
        <taxon>Ranunculales</taxon>
        <taxon>Papaveraceae</taxon>
        <taxon>Papaveroideae</taxon>
        <taxon>Papaver</taxon>
    </lineage>
</organism>
<dbReference type="Gramene" id="RZC81164">
    <property type="protein sequence ID" value="RZC81164"/>
    <property type="gene ID" value="C5167_043749"/>
</dbReference>
<dbReference type="Pfam" id="PF10536">
    <property type="entry name" value="PMD"/>
    <property type="match status" value="1"/>
</dbReference>
<proteinExistence type="predicted"/>
<feature type="region of interest" description="Disordered" evidence="1">
    <location>
        <begin position="1"/>
        <end position="21"/>
    </location>
</feature>
<keyword evidence="4" id="KW-1185">Reference proteome</keyword>
<dbReference type="GO" id="GO:0010073">
    <property type="term" value="P:meristem maintenance"/>
    <property type="evidence" value="ECO:0007669"/>
    <property type="project" value="InterPro"/>
</dbReference>
<feature type="compositionally biased region" description="Acidic residues" evidence="1">
    <location>
        <begin position="121"/>
        <end position="133"/>
    </location>
</feature>
<feature type="domain" description="Aminotransferase-like plant mobile" evidence="2">
    <location>
        <begin position="239"/>
        <end position="433"/>
    </location>
</feature>
<feature type="compositionally biased region" description="Basic and acidic residues" evidence="1">
    <location>
        <begin position="56"/>
        <end position="76"/>
    </location>
</feature>
<dbReference type="AlphaFoldDB" id="A0A4Y7L6L1"/>